<dbReference type="GO" id="GO:0047355">
    <property type="term" value="F:CDP-glycerol glycerophosphotransferase activity"/>
    <property type="evidence" value="ECO:0007669"/>
    <property type="project" value="InterPro"/>
</dbReference>
<evidence type="ECO:0000313" key="3">
    <source>
        <dbReference type="Proteomes" id="UP000216411"/>
    </source>
</evidence>
<protein>
    <submittedName>
        <fullName evidence="2">Uncharacterized protein</fullName>
    </submittedName>
</protein>
<accession>A0A371J387</accession>
<evidence type="ECO:0000313" key="2">
    <source>
        <dbReference type="EMBL" id="RDY27252.1"/>
    </source>
</evidence>
<dbReference type="AlphaFoldDB" id="A0A371J387"/>
<keyword evidence="1" id="KW-0812">Transmembrane</keyword>
<feature type="non-terminal residue" evidence="2">
    <location>
        <position position="228"/>
    </location>
</feature>
<dbReference type="PANTHER" id="PTHR37316">
    <property type="entry name" value="TEICHOIC ACID GLYCEROL-PHOSPHATE PRIMASE"/>
    <property type="match status" value="1"/>
</dbReference>
<reference evidence="2 3" key="1">
    <citation type="journal article" date="2017" name="Genome Announc.">
        <title>Draft Genome Sequence of a Sporulating and Motile Strain of Lachnotalea glycerini Isolated from Water in Quebec City, Canada.</title>
        <authorList>
            <person name="Maheux A.F."/>
            <person name="Boudreau D.K."/>
            <person name="Berube E."/>
            <person name="Boissinot M."/>
            <person name="Raymond F."/>
            <person name="Brodeur S."/>
            <person name="Corbeil J."/>
            <person name="Isabel S."/>
            <person name="Omar R.F."/>
            <person name="Bergeron M.G."/>
        </authorList>
    </citation>
    <scope>NUCLEOTIDE SEQUENCE [LARGE SCALE GENOMIC DNA]</scope>
    <source>
        <strain evidence="2 3">CCRI-19302</strain>
    </source>
</reference>
<keyword evidence="3" id="KW-1185">Reference proteome</keyword>
<dbReference type="InterPro" id="IPR051612">
    <property type="entry name" value="Teichoic_Acid_Biosynth"/>
</dbReference>
<feature type="transmembrane region" description="Helical" evidence="1">
    <location>
        <begin position="12"/>
        <end position="29"/>
    </location>
</feature>
<evidence type="ECO:0000256" key="1">
    <source>
        <dbReference type="SAM" id="Phobius"/>
    </source>
</evidence>
<proteinExistence type="predicted"/>
<dbReference type="RefSeq" id="WP_181899362.1">
    <property type="nucleotide sequence ID" value="NZ_NOKA02000113.1"/>
</dbReference>
<dbReference type="Gene3D" id="3.40.50.11820">
    <property type="match status" value="1"/>
</dbReference>
<keyword evidence="1" id="KW-0472">Membrane</keyword>
<dbReference type="Proteomes" id="UP000216411">
    <property type="component" value="Unassembled WGS sequence"/>
</dbReference>
<dbReference type="GO" id="GO:0016020">
    <property type="term" value="C:membrane"/>
    <property type="evidence" value="ECO:0007669"/>
    <property type="project" value="InterPro"/>
</dbReference>
<comment type="caution">
    <text evidence="2">The sequence shown here is derived from an EMBL/GenBank/DDBJ whole genome shotgun (WGS) entry which is preliminary data.</text>
</comment>
<dbReference type="Pfam" id="PF04464">
    <property type="entry name" value="Glyphos_transf"/>
    <property type="match status" value="1"/>
</dbReference>
<keyword evidence="1" id="KW-1133">Transmembrane helix</keyword>
<dbReference type="InterPro" id="IPR007554">
    <property type="entry name" value="Glycerophosphate_synth"/>
</dbReference>
<dbReference type="InterPro" id="IPR043149">
    <property type="entry name" value="TagF_N"/>
</dbReference>
<dbReference type="PANTHER" id="PTHR37316:SF3">
    <property type="entry name" value="TEICHOIC ACID GLYCEROL-PHOSPHATE TRANSFERASE"/>
    <property type="match status" value="1"/>
</dbReference>
<organism evidence="2 3">
    <name type="scientific">Lachnotalea glycerini</name>
    <dbReference type="NCBI Taxonomy" id="1763509"/>
    <lineage>
        <taxon>Bacteria</taxon>
        <taxon>Bacillati</taxon>
        <taxon>Bacillota</taxon>
        <taxon>Clostridia</taxon>
        <taxon>Lachnospirales</taxon>
        <taxon>Lachnospiraceae</taxon>
        <taxon>Lachnotalea</taxon>
    </lineage>
</organism>
<gene>
    <name evidence="2" type="ORF">CG710_020880</name>
</gene>
<sequence length="228" mass="27464">MQYKKIIDKIKYWGQIILLPIYWLSFITPRSKKIWLFGSTFGRRFADNPKYAYLYMNQYKKEEIRPIWITHNKDVVKLLNDNKLEAYYYHSFKGIFYCLIGKVYIFDNYSKDISFWLSGGATKVNLWHGTATKKINQDNKFDYYRHPRNKWERFHTALRRISDEKPSHYVLATSKNMAKILESAFKTYSSHMLVVGHPRNDILFNNGLKDLYTEAELQIRSELQHYRE</sequence>
<name>A0A371J387_9FIRM</name>
<dbReference type="EMBL" id="NOKA02000113">
    <property type="protein sequence ID" value="RDY27252.1"/>
    <property type="molecule type" value="Genomic_DNA"/>
</dbReference>